<accession>A0A3N7FJ74</accession>
<reference evidence="1 2" key="1">
    <citation type="journal article" date="2006" name="Science">
        <title>The genome of black cottonwood, Populus trichocarpa (Torr. &amp; Gray).</title>
        <authorList>
            <person name="Tuskan G.A."/>
            <person name="Difazio S."/>
            <person name="Jansson S."/>
            <person name="Bohlmann J."/>
            <person name="Grigoriev I."/>
            <person name="Hellsten U."/>
            <person name="Putnam N."/>
            <person name="Ralph S."/>
            <person name="Rombauts S."/>
            <person name="Salamov A."/>
            <person name="Schein J."/>
            <person name="Sterck L."/>
            <person name="Aerts A."/>
            <person name="Bhalerao R.R."/>
            <person name="Bhalerao R.P."/>
            <person name="Blaudez D."/>
            <person name="Boerjan W."/>
            <person name="Brun A."/>
            <person name="Brunner A."/>
            <person name="Busov V."/>
            <person name="Campbell M."/>
            <person name="Carlson J."/>
            <person name="Chalot M."/>
            <person name="Chapman J."/>
            <person name="Chen G.L."/>
            <person name="Cooper D."/>
            <person name="Coutinho P.M."/>
            <person name="Couturier J."/>
            <person name="Covert S."/>
            <person name="Cronk Q."/>
            <person name="Cunningham R."/>
            <person name="Davis J."/>
            <person name="Degroeve S."/>
            <person name="Dejardin A."/>
            <person name="Depamphilis C."/>
            <person name="Detter J."/>
            <person name="Dirks B."/>
            <person name="Dubchak I."/>
            <person name="Duplessis S."/>
            <person name="Ehlting J."/>
            <person name="Ellis B."/>
            <person name="Gendler K."/>
            <person name="Goodstein D."/>
            <person name="Gribskov M."/>
            <person name="Grimwood J."/>
            <person name="Groover A."/>
            <person name="Gunter L."/>
            <person name="Hamberger B."/>
            <person name="Heinze B."/>
            <person name="Helariutta Y."/>
            <person name="Henrissat B."/>
            <person name="Holligan D."/>
            <person name="Holt R."/>
            <person name="Huang W."/>
            <person name="Islam-Faridi N."/>
            <person name="Jones S."/>
            <person name="Jones-Rhoades M."/>
            <person name="Jorgensen R."/>
            <person name="Joshi C."/>
            <person name="Kangasjarvi J."/>
            <person name="Karlsson J."/>
            <person name="Kelleher C."/>
            <person name="Kirkpatrick R."/>
            <person name="Kirst M."/>
            <person name="Kohler A."/>
            <person name="Kalluri U."/>
            <person name="Larimer F."/>
            <person name="Leebens-Mack J."/>
            <person name="Leple J.C."/>
            <person name="Locascio P."/>
            <person name="Lou Y."/>
            <person name="Lucas S."/>
            <person name="Martin F."/>
            <person name="Montanini B."/>
            <person name="Napoli C."/>
            <person name="Nelson D.R."/>
            <person name="Nelson C."/>
            <person name="Nieminen K."/>
            <person name="Nilsson O."/>
            <person name="Pereda V."/>
            <person name="Peter G."/>
            <person name="Philippe R."/>
            <person name="Pilate G."/>
            <person name="Poliakov A."/>
            <person name="Razumovskaya J."/>
            <person name="Richardson P."/>
            <person name="Rinaldi C."/>
            <person name="Ritland K."/>
            <person name="Rouze P."/>
            <person name="Ryaboy D."/>
            <person name="Schmutz J."/>
            <person name="Schrader J."/>
            <person name="Segerman B."/>
            <person name="Shin H."/>
            <person name="Siddiqui A."/>
            <person name="Sterky F."/>
            <person name="Terry A."/>
            <person name="Tsai C.J."/>
            <person name="Uberbacher E."/>
            <person name="Unneberg P."/>
            <person name="Vahala J."/>
            <person name="Wall K."/>
            <person name="Wessler S."/>
            <person name="Yang G."/>
            <person name="Yin T."/>
            <person name="Douglas C."/>
            <person name="Marra M."/>
            <person name="Sandberg G."/>
            <person name="Van de Peer Y."/>
            <person name="Rokhsar D."/>
        </authorList>
    </citation>
    <scope>NUCLEOTIDE SEQUENCE [LARGE SCALE GENOMIC DNA]</scope>
    <source>
        <strain evidence="2">cv. Nisqually</strain>
    </source>
</reference>
<dbReference type="Proteomes" id="UP000006729">
    <property type="component" value="Chromosome 9"/>
</dbReference>
<organism evidence="1 2">
    <name type="scientific">Populus trichocarpa</name>
    <name type="common">Western balsam poplar</name>
    <name type="synonym">Populus balsamifera subsp. trichocarpa</name>
    <dbReference type="NCBI Taxonomy" id="3694"/>
    <lineage>
        <taxon>Eukaryota</taxon>
        <taxon>Viridiplantae</taxon>
        <taxon>Streptophyta</taxon>
        <taxon>Embryophyta</taxon>
        <taxon>Tracheophyta</taxon>
        <taxon>Spermatophyta</taxon>
        <taxon>Magnoliopsida</taxon>
        <taxon>eudicotyledons</taxon>
        <taxon>Gunneridae</taxon>
        <taxon>Pentapetalae</taxon>
        <taxon>rosids</taxon>
        <taxon>fabids</taxon>
        <taxon>Malpighiales</taxon>
        <taxon>Salicaceae</taxon>
        <taxon>Saliceae</taxon>
        <taxon>Populus</taxon>
    </lineage>
</organism>
<name>A0A3N7FJ74_POPTR</name>
<proteinExistence type="predicted"/>
<gene>
    <name evidence="1" type="ORF">POPTR_009G141950</name>
</gene>
<dbReference type="InParanoid" id="A0A3N7FJ74"/>
<protein>
    <submittedName>
        <fullName evidence="1">Uncharacterized protein</fullName>
    </submittedName>
</protein>
<evidence type="ECO:0000313" key="1">
    <source>
        <dbReference type="EMBL" id="RQO95907.1"/>
    </source>
</evidence>
<keyword evidence="2" id="KW-1185">Reference proteome</keyword>
<dbReference type="AlphaFoldDB" id="A0A3N7FJ74"/>
<sequence>MFKHLIKLRTCDDTAKVSSARTTALALAAVTT</sequence>
<dbReference type="EMBL" id="CM009298">
    <property type="protein sequence ID" value="RQO95907.1"/>
    <property type="molecule type" value="Genomic_DNA"/>
</dbReference>
<evidence type="ECO:0000313" key="2">
    <source>
        <dbReference type="Proteomes" id="UP000006729"/>
    </source>
</evidence>